<evidence type="ECO:0000259" key="1">
    <source>
        <dbReference type="Pfam" id="PF07848"/>
    </source>
</evidence>
<keyword evidence="4" id="KW-1185">Reference proteome</keyword>
<evidence type="ECO:0000259" key="2">
    <source>
        <dbReference type="Pfam" id="PF08223"/>
    </source>
</evidence>
<dbReference type="InterPro" id="IPR036390">
    <property type="entry name" value="WH_DNA-bd_sf"/>
</dbReference>
<gene>
    <name evidence="3" type="ORF">SAMN05421751_103129</name>
</gene>
<dbReference type="GO" id="GO:0006351">
    <property type="term" value="P:DNA-templated transcription"/>
    <property type="evidence" value="ECO:0007669"/>
    <property type="project" value="InterPro"/>
</dbReference>
<dbReference type="PANTHER" id="PTHR30319">
    <property type="entry name" value="PHENYLACETIC ACID REGULATOR-RELATED TRANSCRIPTIONAL REPRESSOR"/>
    <property type="match status" value="1"/>
</dbReference>
<dbReference type="Proteomes" id="UP000236742">
    <property type="component" value="Unassembled WGS sequence"/>
</dbReference>
<proteinExistence type="predicted"/>
<feature type="domain" description="Transcriptional repressor PaaX-like C-terminal" evidence="2">
    <location>
        <begin position="182"/>
        <end position="250"/>
    </location>
</feature>
<dbReference type="InterPro" id="IPR013225">
    <property type="entry name" value="PaaX_C"/>
</dbReference>
<protein>
    <submittedName>
        <fullName evidence="3">Phenylacetic acid degradation operon negative regulatory protein</fullName>
    </submittedName>
</protein>
<dbReference type="InterPro" id="IPR011965">
    <property type="entry name" value="PaaX_trns_reg"/>
</dbReference>
<name>A0A1H5TZT2_9RHOB</name>
<dbReference type="InterPro" id="IPR036388">
    <property type="entry name" value="WH-like_DNA-bd_sf"/>
</dbReference>
<dbReference type="PANTHER" id="PTHR30319:SF1">
    <property type="entry name" value="TRANSCRIPTIONAL REPRESSOR PAAX"/>
    <property type="match status" value="1"/>
</dbReference>
<sequence>MNDASDRWFNDCVAALNDPRNQRVWSIIVTVFGDLAQRPGDRLSGAALSRIIEPLGVRPEAIRVALHRLRKDGWLESAREGRESRHFLTEFGRAQSAAVTPRIYDRAPVVAERWHALIAGNADGVAALRELLPAENYIGVGDTVALGEGPLPGNTNGLLGLEIGALRVPDWLRASIIPPDLNAACRDLMRSLEQADALVPSAGAASPLQTATLRTLIVHRWRRVVLRHPDLPADFYPADWPGAKCRERVFRLLDRLPRPPIPEIEAAAS</sequence>
<accession>A0A1H5TZT2</accession>
<dbReference type="SUPFAM" id="SSF46785">
    <property type="entry name" value="Winged helix' DNA-binding domain"/>
    <property type="match status" value="1"/>
</dbReference>
<dbReference type="OrthoDB" id="2270427at2"/>
<feature type="domain" description="Transcriptional repressor PaaX-like N-terminal" evidence="1">
    <location>
        <begin position="25"/>
        <end position="90"/>
    </location>
</feature>
<dbReference type="Gene3D" id="1.10.10.10">
    <property type="entry name" value="Winged helix-like DNA-binding domain superfamily/Winged helix DNA-binding domain"/>
    <property type="match status" value="1"/>
</dbReference>
<dbReference type="RefSeq" id="WP_104007102.1">
    <property type="nucleotide sequence ID" value="NZ_FNVD01000003.1"/>
</dbReference>
<organism evidence="3 4">
    <name type="scientific">Jhaorihella thermophila</name>
    <dbReference type="NCBI Taxonomy" id="488547"/>
    <lineage>
        <taxon>Bacteria</taxon>
        <taxon>Pseudomonadati</taxon>
        <taxon>Pseudomonadota</taxon>
        <taxon>Alphaproteobacteria</taxon>
        <taxon>Rhodobacterales</taxon>
        <taxon>Paracoccaceae</taxon>
        <taxon>Jhaorihella</taxon>
    </lineage>
</organism>
<reference evidence="3 4" key="1">
    <citation type="submission" date="2016-10" db="EMBL/GenBank/DDBJ databases">
        <authorList>
            <person name="de Groot N.N."/>
        </authorList>
    </citation>
    <scope>NUCLEOTIDE SEQUENCE [LARGE SCALE GENOMIC DNA]</scope>
    <source>
        <strain evidence="3 4">DSM 23413</strain>
    </source>
</reference>
<dbReference type="AlphaFoldDB" id="A0A1H5TZT2"/>
<evidence type="ECO:0000313" key="4">
    <source>
        <dbReference type="Proteomes" id="UP000236742"/>
    </source>
</evidence>
<dbReference type="Gene3D" id="1.20.58.1460">
    <property type="match status" value="1"/>
</dbReference>
<dbReference type="PIRSF" id="PIRSF020623">
    <property type="entry name" value="PaaX"/>
    <property type="match status" value="1"/>
</dbReference>
<dbReference type="EMBL" id="FNVD01000003">
    <property type="protein sequence ID" value="SEF68382.1"/>
    <property type="molecule type" value="Genomic_DNA"/>
</dbReference>
<evidence type="ECO:0000313" key="3">
    <source>
        <dbReference type="EMBL" id="SEF68382.1"/>
    </source>
</evidence>
<dbReference type="InterPro" id="IPR012906">
    <property type="entry name" value="PaaX-like_N"/>
</dbReference>
<dbReference type="Gene3D" id="3.30.70.2670">
    <property type="match status" value="1"/>
</dbReference>
<dbReference type="Pfam" id="PF07848">
    <property type="entry name" value="PaaX"/>
    <property type="match status" value="1"/>
</dbReference>
<dbReference type="Pfam" id="PF08223">
    <property type="entry name" value="PaaX_C"/>
    <property type="match status" value="1"/>
</dbReference>